<proteinExistence type="predicted"/>
<accession>A0A8D8H0M0</accession>
<organism evidence="1">
    <name type="scientific">Culex pipiens</name>
    <name type="common">House mosquito</name>
    <dbReference type="NCBI Taxonomy" id="7175"/>
    <lineage>
        <taxon>Eukaryota</taxon>
        <taxon>Metazoa</taxon>
        <taxon>Ecdysozoa</taxon>
        <taxon>Arthropoda</taxon>
        <taxon>Hexapoda</taxon>
        <taxon>Insecta</taxon>
        <taxon>Pterygota</taxon>
        <taxon>Neoptera</taxon>
        <taxon>Endopterygota</taxon>
        <taxon>Diptera</taxon>
        <taxon>Nematocera</taxon>
        <taxon>Culicoidea</taxon>
        <taxon>Culicidae</taxon>
        <taxon>Culicinae</taxon>
        <taxon>Culicini</taxon>
        <taxon>Culex</taxon>
        <taxon>Culex</taxon>
    </lineage>
</organism>
<dbReference type="EMBL" id="HBUE01298709">
    <property type="protein sequence ID" value="CAG6577617.1"/>
    <property type="molecule type" value="Transcribed_RNA"/>
</dbReference>
<dbReference type="EMBL" id="HBUE01028962">
    <property type="protein sequence ID" value="CAG6455621.1"/>
    <property type="molecule type" value="Transcribed_RNA"/>
</dbReference>
<dbReference type="EMBL" id="HBUE01192753">
    <property type="protein sequence ID" value="CAG6525902.1"/>
    <property type="molecule type" value="Transcribed_RNA"/>
</dbReference>
<dbReference type="EMBL" id="HBUE01192754">
    <property type="protein sequence ID" value="CAG6525904.1"/>
    <property type="molecule type" value="Transcribed_RNA"/>
</dbReference>
<dbReference type="Gene3D" id="1.25.40.10">
    <property type="entry name" value="Tetratricopeptide repeat domain"/>
    <property type="match status" value="1"/>
</dbReference>
<protein>
    <submittedName>
        <fullName evidence="1">(northern house mosquito) hypothetical protein</fullName>
    </submittedName>
</protein>
<dbReference type="EMBL" id="HBUE01298706">
    <property type="protein sequence ID" value="CAG6577613.1"/>
    <property type="molecule type" value="Transcribed_RNA"/>
</dbReference>
<evidence type="ECO:0000313" key="1">
    <source>
        <dbReference type="EMBL" id="CAG6525902.1"/>
    </source>
</evidence>
<dbReference type="EMBL" id="HBUE01298707">
    <property type="protein sequence ID" value="CAG6577615.1"/>
    <property type="molecule type" value="Transcribed_RNA"/>
</dbReference>
<dbReference type="AlphaFoldDB" id="A0A8D8H0M0"/>
<reference evidence="1" key="1">
    <citation type="submission" date="2021-05" db="EMBL/GenBank/DDBJ databases">
        <authorList>
            <person name="Alioto T."/>
            <person name="Alioto T."/>
            <person name="Gomez Garrido J."/>
        </authorList>
    </citation>
    <scope>NUCLEOTIDE SEQUENCE</scope>
</reference>
<name>A0A8D8H0M0_CULPI</name>
<dbReference type="InterPro" id="IPR011990">
    <property type="entry name" value="TPR-like_helical_dom_sf"/>
</dbReference>
<dbReference type="EMBL" id="HBUE01192756">
    <property type="protein sequence ID" value="CAG6525906.1"/>
    <property type="molecule type" value="Transcribed_RNA"/>
</dbReference>
<dbReference type="EMBL" id="HBUE01028961">
    <property type="protein sequence ID" value="CAG6455619.1"/>
    <property type="molecule type" value="Transcribed_RNA"/>
</dbReference>
<sequence>MSSDEEILVGELKVVYDFVTRAKFRKAFEALQKLLQLKTPELTEAPLAAAGIEDKDSAEELFLFVVSKYADQLEQEEKFQEVFEIIEQGLELFPEHPELLNETGVRLQRL</sequence>